<dbReference type="SUPFAM" id="SSF55729">
    <property type="entry name" value="Acyl-CoA N-acyltransferases (Nat)"/>
    <property type="match status" value="1"/>
</dbReference>
<keyword evidence="2" id="KW-0012">Acyltransferase</keyword>
<evidence type="ECO:0000256" key="3">
    <source>
        <dbReference type="SAM" id="MobiDB-lite"/>
    </source>
</evidence>
<dbReference type="PROSITE" id="PS51186">
    <property type="entry name" value="GNAT"/>
    <property type="match status" value="1"/>
</dbReference>
<sequence length="117" mass="12932">MAWQEQIRQNSEGNPSIGVLASEDTNPIGMAVGLHEQADKPEDRLAAMWISPDFRGKGIATSLIQKIAEWAGESGCEALVTCVNQKNSHTKVFYTKLGFKQVTDQACDEIDLRLLLR</sequence>
<feature type="domain" description="N-acetyltransferase" evidence="4">
    <location>
        <begin position="1"/>
        <end position="117"/>
    </location>
</feature>
<proteinExistence type="predicted"/>
<dbReference type="AlphaFoldDB" id="A0A316TRT8"/>
<evidence type="ECO:0000313" key="5">
    <source>
        <dbReference type="EMBL" id="PWN06019.1"/>
    </source>
</evidence>
<accession>A0A316TRT8</accession>
<comment type="caution">
    <text evidence="5">The sequence shown here is derived from an EMBL/GenBank/DDBJ whole genome shotgun (WGS) entry which is preliminary data.</text>
</comment>
<protein>
    <recommendedName>
        <fullName evidence="4">N-acetyltransferase domain-containing protein</fullName>
    </recommendedName>
</protein>
<dbReference type="InterPro" id="IPR000182">
    <property type="entry name" value="GNAT_dom"/>
</dbReference>
<dbReference type="CDD" id="cd04301">
    <property type="entry name" value="NAT_SF"/>
    <property type="match status" value="1"/>
</dbReference>
<evidence type="ECO:0000256" key="1">
    <source>
        <dbReference type="ARBA" id="ARBA00022679"/>
    </source>
</evidence>
<dbReference type="InterPro" id="IPR050832">
    <property type="entry name" value="Bact_Acetyltransf"/>
</dbReference>
<keyword evidence="6" id="KW-1185">Reference proteome</keyword>
<keyword evidence="1" id="KW-0808">Transferase</keyword>
<dbReference type="EMBL" id="QGGB01000008">
    <property type="protein sequence ID" value="PWN06019.1"/>
    <property type="molecule type" value="Genomic_DNA"/>
</dbReference>
<dbReference type="GO" id="GO:0016747">
    <property type="term" value="F:acyltransferase activity, transferring groups other than amino-acyl groups"/>
    <property type="evidence" value="ECO:0007669"/>
    <property type="project" value="InterPro"/>
</dbReference>
<dbReference type="Gene3D" id="3.40.630.30">
    <property type="match status" value="1"/>
</dbReference>
<dbReference type="Pfam" id="PF00583">
    <property type="entry name" value="Acetyltransf_1"/>
    <property type="match status" value="1"/>
</dbReference>
<feature type="compositionally biased region" description="Polar residues" evidence="3">
    <location>
        <begin position="1"/>
        <end position="14"/>
    </location>
</feature>
<evidence type="ECO:0000313" key="6">
    <source>
        <dbReference type="Proteomes" id="UP000245533"/>
    </source>
</evidence>
<dbReference type="PANTHER" id="PTHR43877">
    <property type="entry name" value="AMINOALKYLPHOSPHONATE N-ACETYLTRANSFERASE-RELATED-RELATED"/>
    <property type="match status" value="1"/>
</dbReference>
<dbReference type="PANTHER" id="PTHR43877:SF2">
    <property type="entry name" value="AMINOALKYLPHOSPHONATE N-ACETYLTRANSFERASE-RELATED"/>
    <property type="match status" value="1"/>
</dbReference>
<name>A0A316TRT8_9BACT</name>
<reference evidence="5 6" key="1">
    <citation type="submission" date="2018-05" db="EMBL/GenBank/DDBJ databases">
        <title>Rhodohalobacter halophilus gen. nov., sp. nov., a moderately halophilic member of the family Balneolaceae.</title>
        <authorList>
            <person name="Liu Z.-W."/>
        </authorList>
    </citation>
    <scope>NUCLEOTIDE SEQUENCE [LARGE SCALE GENOMIC DNA]</scope>
    <source>
        <strain evidence="5 6">8A47</strain>
    </source>
</reference>
<evidence type="ECO:0000256" key="2">
    <source>
        <dbReference type="ARBA" id="ARBA00023315"/>
    </source>
</evidence>
<feature type="region of interest" description="Disordered" evidence="3">
    <location>
        <begin position="1"/>
        <end position="22"/>
    </location>
</feature>
<dbReference type="Proteomes" id="UP000245533">
    <property type="component" value="Unassembled WGS sequence"/>
</dbReference>
<dbReference type="OrthoDB" id="9803233at2"/>
<gene>
    <name evidence="5" type="ORF">DDZ15_12635</name>
</gene>
<dbReference type="InterPro" id="IPR016181">
    <property type="entry name" value="Acyl_CoA_acyltransferase"/>
</dbReference>
<organism evidence="5 6">
    <name type="scientific">Rhodohalobacter mucosus</name>
    <dbReference type="NCBI Taxonomy" id="2079485"/>
    <lineage>
        <taxon>Bacteria</taxon>
        <taxon>Pseudomonadati</taxon>
        <taxon>Balneolota</taxon>
        <taxon>Balneolia</taxon>
        <taxon>Balneolales</taxon>
        <taxon>Balneolaceae</taxon>
        <taxon>Rhodohalobacter</taxon>
    </lineage>
</organism>
<evidence type="ECO:0000259" key="4">
    <source>
        <dbReference type="PROSITE" id="PS51186"/>
    </source>
</evidence>